<dbReference type="Proteomes" id="UP000053259">
    <property type="component" value="Unassembled WGS sequence"/>
</dbReference>
<protein>
    <submittedName>
        <fullName evidence="2">Uncharacterized protein</fullName>
    </submittedName>
</protein>
<proteinExistence type="predicted"/>
<sequence>MGDTSAPTPSTMSVVSNKSRDTHREAKAMPYRLRQAVAVYLENKQFLEGFTLLNSILATGRSAPSAPPVYVPPTSYFELAATLVVHPLYTTRARSDEDLRVADEALRYLRDTCTVVGPVQAQLATAFQFRGARAMRRKRKREAFDEACASNVSTSGDDEDEDEDEGQLRTPFAGEKSVFRQRGADSFWNVVGWAFNCSVRWRKRWERWRLWLEVMIDILEHDFVLRLQAIDVEDATAQVWTKLAHEALIAQYLDGAGGRAGRRKVISAILADGEEKALREFGEVWKNETKERKVKDEASLWDRNKKINLDENEWADYAATEDEDDVVEDGDDDTFDAGENAEPDLGGLESMRLRQRLMILASFALP</sequence>
<dbReference type="VEuPathDB" id="FungiDB:PV09_04942"/>
<evidence type="ECO:0000313" key="2">
    <source>
        <dbReference type="EMBL" id="KIW04134.1"/>
    </source>
</evidence>
<evidence type="ECO:0000313" key="3">
    <source>
        <dbReference type="Proteomes" id="UP000053259"/>
    </source>
</evidence>
<organism evidence="2 3">
    <name type="scientific">Verruconis gallopava</name>
    <dbReference type="NCBI Taxonomy" id="253628"/>
    <lineage>
        <taxon>Eukaryota</taxon>
        <taxon>Fungi</taxon>
        <taxon>Dikarya</taxon>
        <taxon>Ascomycota</taxon>
        <taxon>Pezizomycotina</taxon>
        <taxon>Dothideomycetes</taxon>
        <taxon>Pleosporomycetidae</taxon>
        <taxon>Venturiales</taxon>
        <taxon>Sympoventuriaceae</taxon>
        <taxon>Verruconis</taxon>
    </lineage>
</organism>
<feature type="region of interest" description="Disordered" evidence="1">
    <location>
        <begin position="1"/>
        <end position="25"/>
    </location>
</feature>
<feature type="compositionally biased region" description="Acidic residues" evidence="1">
    <location>
        <begin position="156"/>
        <end position="165"/>
    </location>
</feature>
<dbReference type="GeneID" id="27312915"/>
<accession>A0A0D2AYA3</accession>
<dbReference type="InParanoid" id="A0A0D2AYA3"/>
<feature type="compositionally biased region" description="Polar residues" evidence="1">
    <location>
        <begin position="1"/>
        <end position="17"/>
    </location>
</feature>
<feature type="region of interest" description="Disordered" evidence="1">
    <location>
        <begin position="323"/>
        <end position="345"/>
    </location>
</feature>
<reference evidence="2 3" key="1">
    <citation type="submission" date="2015-01" db="EMBL/GenBank/DDBJ databases">
        <title>The Genome Sequence of Ochroconis gallopava CBS43764.</title>
        <authorList>
            <consortium name="The Broad Institute Genomics Platform"/>
            <person name="Cuomo C."/>
            <person name="de Hoog S."/>
            <person name="Gorbushina A."/>
            <person name="Stielow B."/>
            <person name="Teixiera M."/>
            <person name="Abouelleil A."/>
            <person name="Chapman S.B."/>
            <person name="Priest M."/>
            <person name="Young S.K."/>
            <person name="Wortman J."/>
            <person name="Nusbaum C."/>
            <person name="Birren B."/>
        </authorList>
    </citation>
    <scope>NUCLEOTIDE SEQUENCE [LARGE SCALE GENOMIC DNA]</scope>
    <source>
        <strain evidence="2 3">CBS 43764</strain>
    </source>
</reference>
<dbReference type="HOGENOM" id="CLU_756933_0_0_1"/>
<feature type="compositionally biased region" description="Acidic residues" evidence="1">
    <location>
        <begin position="323"/>
        <end position="342"/>
    </location>
</feature>
<dbReference type="EMBL" id="KN847542">
    <property type="protein sequence ID" value="KIW04134.1"/>
    <property type="molecule type" value="Genomic_DNA"/>
</dbReference>
<dbReference type="RefSeq" id="XP_016214003.1">
    <property type="nucleotide sequence ID" value="XM_016358385.1"/>
</dbReference>
<keyword evidence="3" id="KW-1185">Reference proteome</keyword>
<gene>
    <name evidence="2" type="ORF">PV09_04942</name>
</gene>
<dbReference type="STRING" id="253628.A0A0D2AYA3"/>
<feature type="region of interest" description="Disordered" evidence="1">
    <location>
        <begin position="148"/>
        <end position="168"/>
    </location>
</feature>
<evidence type="ECO:0000256" key="1">
    <source>
        <dbReference type="SAM" id="MobiDB-lite"/>
    </source>
</evidence>
<dbReference type="AlphaFoldDB" id="A0A0D2AYA3"/>
<dbReference type="OrthoDB" id="5411773at2759"/>
<name>A0A0D2AYA3_9PEZI</name>